<feature type="transmembrane region" description="Helical" evidence="7">
    <location>
        <begin position="86"/>
        <end position="107"/>
    </location>
</feature>
<keyword evidence="10" id="KW-1185">Reference proteome</keyword>
<reference evidence="9" key="2">
    <citation type="submission" date="2020-09" db="EMBL/GenBank/DDBJ databases">
        <authorList>
            <person name="Sun Q."/>
            <person name="Zhou Y."/>
        </authorList>
    </citation>
    <scope>NUCLEOTIDE SEQUENCE</scope>
    <source>
        <strain evidence="9">CGMCC 4.7299</strain>
    </source>
</reference>
<dbReference type="PANTHER" id="PTHR42718:SF42">
    <property type="entry name" value="EXPORT PROTEIN"/>
    <property type="match status" value="1"/>
</dbReference>
<feature type="transmembrane region" description="Helical" evidence="7">
    <location>
        <begin position="204"/>
        <end position="222"/>
    </location>
</feature>
<protein>
    <submittedName>
        <fullName evidence="9">MFS transporter</fullName>
    </submittedName>
</protein>
<comment type="caution">
    <text evidence="9">The sequence shown here is derived from an EMBL/GenBank/DDBJ whole genome shotgun (WGS) entry which is preliminary data.</text>
</comment>
<evidence type="ECO:0000256" key="6">
    <source>
        <dbReference type="ARBA" id="ARBA00023136"/>
    </source>
</evidence>
<feature type="transmembrane region" description="Helical" evidence="7">
    <location>
        <begin position="144"/>
        <end position="167"/>
    </location>
</feature>
<dbReference type="EMBL" id="BMMX01000001">
    <property type="protein sequence ID" value="GGK75487.1"/>
    <property type="molecule type" value="Genomic_DNA"/>
</dbReference>
<dbReference type="PROSITE" id="PS50850">
    <property type="entry name" value="MFS"/>
    <property type="match status" value="1"/>
</dbReference>
<feature type="domain" description="Major facilitator superfamily (MFS) profile" evidence="8">
    <location>
        <begin position="16"/>
        <end position="496"/>
    </location>
</feature>
<dbReference type="InterPro" id="IPR036259">
    <property type="entry name" value="MFS_trans_sf"/>
</dbReference>
<keyword evidence="3" id="KW-1003">Cell membrane</keyword>
<dbReference type="GO" id="GO:0005886">
    <property type="term" value="C:plasma membrane"/>
    <property type="evidence" value="ECO:0007669"/>
    <property type="project" value="UniProtKB-SubCell"/>
</dbReference>
<feature type="transmembrane region" description="Helical" evidence="7">
    <location>
        <begin position="113"/>
        <end position="132"/>
    </location>
</feature>
<evidence type="ECO:0000256" key="7">
    <source>
        <dbReference type="SAM" id="Phobius"/>
    </source>
</evidence>
<feature type="transmembrane region" description="Helical" evidence="7">
    <location>
        <begin position="234"/>
        <end position="253"/>
    </location>
</feature>
<organism evidence="9 10">
    <name type="scientific">Mangrovihabitans endophyticus</name>
    <dbReference type="NCBI Taxonomy" id="1751298"/>
    <lineage>
        <taxon>Bacteria</taxon>
        <taxon>Bacillati</taxon>
        <taxon>Actinomycetota</taxon>
        <taxon>Actinomycetes</taxon>
        <taxon>Micromonosporales</taxon>
        <taxon>Micromonosporaceae</taxon>
        <taxon>Mangrovihabitans</taxon>
    </lineage>
</organism>
<keyword evidence="2" id="KW-0813">Transport</keyword>
<evidence type="ECO:0000256" key="4">
    <source>
        <dbReference type="ARBA" id="ARBA00022692"/>
    </source>
</evidence>
<sequence length="522" mass="53229">MVVLATETGAVRRWVAFGSLCLALFVVTLDNTVLNVVLPTLVRRLGATSSELQWIVDAYVLVFAGLLLTAGGLADRVGRKRTYAAGMLVFLVGSGWAAYAGSVGVLIAARALMGAGAAFINPSTLSLTTAMFPDRRARQMAFGIWAATAGLGIALGPIVSGVLLAHFWWGSVFLVNVPIVLISLAIGLPLVPDSRDPDPRRTDIPGVVLSIVGLSLLLWAIIEAPGRGWTAPIVWLIGGAGVVVLAAFVAVEARSRQPMLDLRFFRSPRFSSGISTLALVMAGGGGGLFVVTQYLQFYLGYSPLRAGLALLPAASGIVVVAPFAGLLNRWAGAGVSLVGGLLVMSAGLWQFAHLSASSDYTDELPYLIMLGAGMGLVLPTATSSIMNALPSGRSGVGSATNSTFMQVGTALGVAVIGSLLAERYQDRLADAAAVAGLPAAVREAALGSVGGALSVASRLGAAGSPLAAAARSAFLSGLNLALIGAALVVAAATIVAASLAWAGKAGTDRSESPKETAPADEK</sequence>
<comment type="subcellular location">
    <subcellularLocation>
        <location evidence="1">Cell membrane</location>
        <topology evidence="1">Multi-pass membrane protein</topology>
    </subcellularLocation>
</comment>
<feature type="transmembrane region" description="Helical" evidence="7">
    <location>
        <begin position="173"/>
        <end position="192"/>
    </location>
</feature>
<dbReference type="CDD" id="cd17321">
    <property type="entry name" value="MFS_MMR_MDR_like"/>
    <property type="match status" value="1"/>
</dbReference>
<dbReference type="InterPro" id="IPR011701">
    <property type="entry name" value="MFS"/>
</dbReference>
<feature type="transmembrane region" description="Helical" evidence="7">
    <location>
        <begin position="54"/>
        <end position="74"/>
    </location>
</feature>
<dbReference type="SUPFAM" id="SSF103473">
    <property type="entry name" value="MFS general substrate transporter"/>
    <property type="match status" value="1"/>
</dbReference>
<feature type="transmembrane region" description="Helical" evidence="7">
    <location>
        <begin position="334"/>
        <end position="352"/>
    </location>
</feature>
<proteinExistence type="predicted"/>
<keyword evidence="6 7" id="KW-0472">Membrane</keyword>
<feature type="transmembrane region" description="Helical" evidence="7">
    <location>
        <begin position="480"/>
        <end position="502"/>
    </location>
</feature>
<evidence type="ECO:0000256" key="2">
    <source>
        <dbReference type="ARBA" id="ARBA00022448"/>
    </source>
</evidence>
<dbReference type="InterPro" id="IPR004638">
    <property type="entry name" value="EmrB-like"/>
</dbReference>
<dbReference type="PROSITE" id="PS00216">
    <property type="entry name" value="SUGAR_TRANSPORT_1"/>
    <property type="match status" value="1"/>
</dbReference>
<keyword evidence="5 7" id="KW-1133">Transmembrane helix</keyword>
<feature type="transmembrane region" description="Helical" evidence="7">
    <location>
        <begin position="14"/>
        <end position="34"/>
    </location>
</feature>
<name>A0A8J3FMS4_9ACTN</name>
<accession>A0A8J3FMS4</accession>
<evidence type="ECO:0000259" key="8">
    <source>
        <dbReference type="PROSITE" id="PS50850"/>
    </source>
</evidence>
<dbReference type="Pfam" id="PF07690">
    <property type="entry name" value="MFS_1"/>
    <property type="match status" value="1"/>
</dbReference>
<evidence type="ECO:0000313" key="9">
    <source>
        <dbReference type="EMBL" id="GGK75487.1"/>
    </source>
</evidence>
<gene>
    <name evidence="9" type="ORF">GCM10012284_06850</name>
</gene>
<dbReference type="PRINTS" id="PR01036">
    <property type="entry name" value="TCRTETB"/>
</dbReference>
<dbReference type="InterPro" id="IPR020846">
    <property type="entry name" value="MFS_dom"/>
</dbReference>
<evidence type="ECO:0000256" key="3">
    <source>
        <dbReference type="ARBA" id="ARBA00022475"/>
    </source>
</evidence>
<dbReference type="GO" id="GO:0022857">
    <property type="term" value="F:transmembrane transporter activity"/>
    <property type="evidence" value="ECO:0007669"/>
    <property type="project" value="InterPro"/>
</dbReference>
<dbReference type="Proteomes" id="UP000656042">
    <property type="component" value="Unassembled WGS sequence"/>
</dbReference>
<evidence type="ECO:0000313" key="10">
    <source>
        <dbReference type="Proteomes" id="UP000656042"/>
    </source>
</evidence>
<feature type="transmembrane region" description="Helical" evidence="7">
    <location>
        <begin position="307"/>
        <end position="327"/>
    </location>
</feature>
<dbReference type="NCBIfam" id="TIGR00711">
    <property type="entry name" value="efflux_EmrB"/>
    <property type="match status" value="1"/>
</dbReference>
<feature type="transmembrane region" description="Helical" evidence="7">
    <location>
        <begin position="403"/>
        <end position="421"/>
    </location>
</feature>
<keyword evidence="4 7" id="KW-0812">Transmembrane</keyword>
<evidence type="ECO:0000256" key="5">
    <source>
        <dbReference type="ARBA" id="ARBA00022989"/>
    </source>
</evidence>
<feature type="transmembrane region" description="Helical" evidence="7">
    <location>
        <begin position="364"/>
        <end position="382"/>
    </location>
</feature>
<dbReference type="InterPro" id="IPR005829">
    <property type="entry name" value="Sugar_transporter_CS"/>
</dbReference>
<dbReference type="AlphaFoldDB" id="A0A8J3FMS4"/>
<dbReference type="Gene3D" id="1.20.1720.10">
    <property type="entry name" value="Multidrug resistance protein D"/>
    <property type="match status" value="1"/>
</dbReference>
<reference evidence="9" key="1">
    <citation type="journal article" date="2014" name="Int. J. Syst. Evol. Microbiol.">
        <title>Complete genome sequence of Corynebacterium casei LMG S-19264T (=DSM 44701T), isolated from a smear-ripened cheese.</title>
        <authorList>
            <consortium name="US DOE Joint Genome Institute (JGI-PGF)"/>
            <person name="Walter F."/>
            <person name="Albersmeier A."/>
            <person name="Kalinowski J."/>
            <person name="Ruckert C."/>
        </authorList>
    </citation>
    <scope>NUCLEOTIDE SEQUENCE</scope>
    <source>
        <strain evidence="9">CGMCC 4.7299</strain>
    </source>
</reference>
<evidence type="ECO:0000256" key="1">
    <source>
        <dbReference type="ARBA" id="ARBA00004651"/>
    </source>
</evidence>
<dbReference type="RefSeq" id="WP_189077505.1">
    <property type="nucleotide sequence ID" value="NZ_BMMX01000001.1"/>
</dbReference>
<dbReference type="PANTHER" id="PTHR42718">
    <property type="entry name" value="MAJOR FACILITATOR SUPERFAMILY MULTIDRUG TRANSPORTER MFSC"/>
    <property type="match status" value="1"/>
</dbReference>
<dbReference type="Gene3D" id="1.20.1250.20">
    <property type="entry name" value="MFS general substrate transporter like domains"/>
    <property type="match status" value="1"/>
</dbReference>
<feature type="transmembrane region" description="Helical" evidence="7">
    <location>
        <begin position="274"/>
        <end position="295"/>
    </location>
</feature>